<dbReference type="Proteomes" id="UP001620520">
    <property type="component" value="Unassembled WGS sequence"/>
</dbReference>
<sequence length="189" mass="19073">MKKKIIVPVLSLVAAASLALTACGQNDSQAPGASGSATQATSESQSAEPLTVSDTWVKVADTGMSAAFGTIRNTGDNDVTIISASAPVATMVELHETVMGADGTMKMQAKQGGFVIPAKGELKLEPGANHIMLMGLTKPVQAGDQVTFELKTSDGGTVTFTAQGKDFSGANENYAPGGDGASASPAPTK</sequence>
<name>A0ABW8NAS1_9MICC</name>
<evidence type="ECO:0000256" key="1">
    <source>
        <dbReference type="SAM" id="MobiDB-lite"/>
    </source>
</evidence>
<organism evidence="3 4">
    <name type="scientific">Paenarthrobacter histidinolovorans</name>
    <dbReference type="NCBI Taxonomy" id="43664"/>
    <lineage>
        <taxon>Bacteria</taxon>
        <taxon>Bacillati</taxon>
        <taxon>Actinomycetota</taxon>
        <taxon>Actinomycetes</taxon>
        <taxon>Micrococcales</taxon>
        <taxon>Micrococcaceae</taxon>
        <taxon>Paenarthrobacter</taxon>
    </lineage>
</organism>
<feature type="region of interest" description="Disordered" evidence="1">
    <location>
        <begin position="163"/>
        <end position="189"/>
    </location>
</feature>
<dbReference type="Pfam" id="PF04314">
    <property type="entry name" value="PCuAC"/>
    <property type="match status" value="1"/>
</dbReference>
<evidence type="ECO:0000256" key="2">
    <source>
        <dbReference type="SAM" id="SignalP"/>
    </source>
</evidence>
<evidence type="ECO:0000313" key="4">
    <source>
        <dbReference type="Proteomes" id="UP001620520"/>
    </source>
</evidence>
<reference evidence="3 4" key="1">
    <citation type="submission" date="2024-10" db="EMBL/GenBank/DDBJ databases">
        <title>Novel secondary metabolite-producing bacteria for plant disease control.</title>
        <authorList>
            <person name="Chevrette M."/>
        </authorList>
    </citation>
    <scope>NUCLEOTIDE SEQUENCE [LARGE SCALE GENOMIC DNA]</scope>
    <source>
        <strain evidence="3 4">J30 TE3557</strain>
    </source>
</reference>
<dbReference type="EMBL" id="JBIYEW010000003">
    <property type="protein sequence ID" value="MFK4640690.1"/>
    <property type="molecule type" value="Genomic_DNA"/>
</dbReference>
<accession>A0ABW8NAS1</accession>
<dbReference type="PANTHER" id="PTHR36302:SF1">
    <property type="entry name" value="COPPER CHAPERONE PCU(A)C"/>
    <property type="match status" value="1"/>
</dbReference>
<feature type="compositionally biased region" description="Low complexity" evidence="1">
    <location>
        <begin position="28"/>
        <end position="48"/>
    </location>
</feature>
<keyword evidence="2" id="KW-0732">Signal</keyword>
<gene>
    <name evidence="3" type="ORF">ABIA52_003579</name>
</gene>
<proteinExistence type="predicted"/>
<dbReference type="InterPro" id="IPR036182">
    <property type="entry name" value="PCuAC_sf"/>
</dbReference>
<dbReference type="InterPro" id="IPR007410">
    <property type="entry name" value="LpqE-like"/>
</dbReference>
<feature type="signal peptide" evidence="2">
    <location>
        <begin position="1"/>
        <end position="22"/>
    </location>
</feature>
<dbReference type="PROSITE" id="PS51257">
    <property type="entry name" value="PROKAR_LIPOPROTEIN"/>
    <property type="match status" value="1"/>
</dbReference>
<dbReference type="PANTHER" id="PTHR36302">
    <property type="entry name" value="BLR7088 PROTEIN"/>
    <property type="match status" value="1"/>
</dbReference>
<dbReference type="RefSeq" id="WP_404595257.1">
    <property type="nucleotide sequence ID" value="NZ_JBIYEW010000003.1"/>
</dbReference>
<dbReference type="Gene3D" id="2.60.40.1890">
    <property type="entry name" value="PCu(A)C copper chaperone"/>
    <property type="match status" value="1"/>
</dbReference>
<feature type="chain" id="PRO_5045184392" evidence="2">
    <location>
        <begin position="23"/>
        <end position="189"/>
    </location>
</feature>
<feature type="region of interest" description="Disordered" evidence="1">
    <location>
        <begin position="27"/>
        <end position="50"/>
    </location>
</feature>
<comment type="caution">
    <text evidence="3">The sequence shown here is derived from an EMBL/GenBank/DDBJ whole genome shotgun (WGS) entry which is preliminary data.</text>
</comment>
<dbReference type="SUPFAM" id="SSF110087">
    <property type="entry name" value="DR1885-like metal-binding protein"/>
    <property type="match status" value="1"/>
</dbReference>
<dbReference type="InterPro" id="IPR058248">
    <property type="entry name" value="Lxx211020-like"/>
</dbReference>
<protein>
    <submittedName>
        <fullName evidence="3">Copper(I)-binding protein</fullName>
    </submittedName>
</protein>
<evidence type="ECO:0000313" key="3">
    <source>
        <dbReference type="EMBL" id="MFK4640690.1"/>
    </source>
</evidence>
<keyword evidence="4" id="KW-1185">Reference proteome</keyword>